<dbReference type="Proteomes" id="UP001438707">
    <property type="component" value="Unassembled WGS sequence"/>
</dbReference>
<keyword evidence="2" id="KW-1185">Reference proteome</keyword>
<name>A0AAW1RNC5_9CHLO</name>
<dbReference type="EMBL" id="JALJOS010000009">
    <property type="protein sequence ID" value="KAK9834767.1"/>
    <property type="molecule type" value="Genomic_DNA"/>
</dbReference>
<gene>
    <name evidence="1" type="ORF">WJX74_009862</name>
</gene>
<organism evidence="1 2">
    <name type="scientific">Apatococcus lobatus</name>
    <dbReference type="NCBI Taxonomy" id="904363"/>
    <lineage>
        <taxon>Eukaryota</taxon>
        <taxon>Viridiplantae</taxon>
        <taxon>Chlorophyta</taxon>
        <taxon>core chlorophytes</taxon>
        <taxon>Trebouxiophyceae</taxon>
        <taxon>Chlorellales</taxon>
        <taxon>Chlorellaceae</taxon>
        <taxon>Apatococcus</taxon>
    </lineage>
</organism>
<sequence length="105" mass="11358">MVDWQNPSDDPAGNPVVGEVQLQLLQGSLPGSPINDAVFSFALSSGANISLAAHHYNCNKTATSTLWDVLQRPTMMIWALGHTNNASSSWTGNIFCPCRRAMRQA</sequence>
<evidence type="ECO:0000313" key="1">
    <source>
        <dbReference type="EMBL" id="KAK9834767.1"/>
    </source>
</evidence>
<protein>
    <submittedName>
        <fullName evidence="1">Uncharacterized protein</fullName>
    </submittedName>
</protein>
<proteinExistence type="predicted"/>
<dbReference type="AlphaFoldDB" id="A0AAW1RNC5"/>
<comment type="caution">
    <text evidence="1">The sequence shown here is derived from an EMBL/GenBank/DDBJ whole genome shotgun (WGS) entry which is preliminary data.</text>
</comment>
<reference evidence="1 2" key="1">
    <citation type="journal article" date="2024" name="Nat. Commun.">
        <title>Phylogenomics reveals the evolutionary origins of lichenization in chlorophyte algae.</title>
        <authorList>
            <person name="Puginier C."/>
            <person name="Libourel C."/>
            <person name="Otte J."/>
            <person name="Skaloud P."/>
            <person name="Haon M."/>
            <person name="Grisel S."/>
            <person name="Petersen M."/>
            <person name="Berrin J.G."/>
            <person name="Delaux P.M."/>
            <person name="Dal Grande F."/>
            <person name="Keller J."/>
        </authorList>
    </citation>
    <scope>NUCLEOTIDE SEQUENCE [LARGE SCALE GENOMIC DNA]</scope>
    <source>
        <strain evidence="1 2">SAG 2145</strain>
    </source>
</reference>
<accession>A0AAW1RNC5</accession>
<evidence type="ECO:0000313" key="2">
    <source>
        <dbReference type="Proteomes" id="UP001438707"/>
    </source>
</evidence>